<feature type="compositionally biased region" description="Acidic residues" evidence="9">
    <location>
        <begin position="528"/>
        <end position="547"/>
    </location>
</feature>
<evidence type="ECO:0000256" key="4">
    <source>
        <dbReference type="ARBA" id="ARBA00022603"/>
    </source>
</evidence>
<comment type="catalytic activity">
    <reaction evidence="8">
        <text>a ribonucleotide in rRNA + S-adenosyl-L-methionine = a 2'-O-methylribonucleotide in rRNA + S-adenosyl-L-homocysteine + H(+)</text>
        <dbReference type="Rhea" id="RHEA:48628"/>
        <dbReference type="Rhea" id="RHEA-COMP:12164"/>
        <dbReference type="Rhea" id="RHEA-COMP:12165"/>
        <dbReference type="ChEBI" id="CHEBI:15378"/>
        <dbReference type="ChEBI" id="CHEBI:57856"/>
        <dbReference type="ChEBI" id="CHEBI:59789"/>
        <dbReference type="ChEBI" id="CHEBI:90675"/>
        <dbReference type="ChEBI" id="CHEBI:90676"/>
    </reaction>
</comment>
<evidence type="ECO:0000256" key="9">
    <source>
        <dbReference type="SAM" id="MobiDB-lite"/>
    </source>
</evidence>
<comment type="similarity">
    <text evidence="8">Belongs to the class I-like SAM-binding methyltransferase superfamily. RNA methyltransferase RlmE family. SPB1 subfamily.</text>
</comment>
<feature type="coiled-coil region" evidence="8">
    <location>
        <begin position="320"/>
        <end position="350"/>
    </location>
</feature>
<keyword evidence="14" id="KW-1185">Reference proteome</keyword>
<evidence type="ECO:0000259" key="11">
    <source>
        <dbReference type="Pfam" id="PF07780"/>
    </source>
</evidence>
<dbReference type="InterPro" id="IPR015507">
    <property type="entry name" value="rRNA-MeTfrase_E"/>
</dbReference>
<dbReference type="Gene3D" id="3.40.50.150">
    <property type="entry name" value="Vaccinia Virus protein VP39"/>
    <property type="match status" value="1"/>
</dbReference>
<dbReference type="Ensembl" id="ENSOTST00005005112.2">
    <property type="protein sequence ID" value="ENSOTSP00005004573.1"/>
    <property type="gene ID" value="ENSOTSG00005002551.2"/>
</dbReference>
<name>A0A8C8BZL9_ONCTS</name>
<feature type="binding site" evidence="8">
    <location>
        <position position="76"/>
    </location>
    <ligand>
        <name>S-adenosyl-L-methionine</name>
        <dbReference type="ChEBI" id="CHEBI:59789"/>
    </ligand>
</feature>
<feature type="region of interest" description="Disordered" evidence="9">
    <location>
        <begin position="440"/>
        <end position="465"/>
    </location>
</feature>
<gene>
    <name evidence="8 13" type="primary">FTSJ3</name>
</gene>
<dbReference type="HAMAP" id="MF_01547">
    <property type="entry name" value="RNA_methyltr_E"/>
    <property type="match status" value="1"/>
</dbReference>
<feature type="binding site" evidence="8">
    <location>
        <position position="117"/>
    </location>
    <ligand>
        <name>S-adenosyl-L-methionine</name>
        <dbReference type="ChEBI" id="CHEBI:59789"/>
    </ligand>
</feature>
<dbReference type="Pfam" id="PF01728">
    <property type="entry name" value="FtsJ"/>
    <property type="match status" value="1"/>
</dbReference>
<evidence type="ECO:0000256" key="7">
    <source>
        <dbReference type="ARBA" id="ARBA00023242"/>
    </source>
</evidence>
<keyword evidence="4 8" id="KW-0489">Methyltransferase</keyword>
<dbReference type="PANTHER" id="PTHR10920">
    <property type="entry name" value="RIBOSOMAL RNA METHYLTRANSFERASE"/>
    <property type="match status" value="1"/>
</dbReference>
<dbReference type="GO" id="GO:0000466">
    <property type="term" value="P:maturation of 5.8S rRNA from tricistronic rRNA transcript (SSU-rRNA, 5.8S rRNA, LSU-rRNA)"/>
    <property type="evidence" value="ECO:0007669"/>
    <property type="project" value="TreeGrafter"/>
</dbReference>
<evidence type="ECO:0000256" key="2">
    <source>
        <dbReference type="ARBA" id="ARBA00022517"/>
    </source>
</evidence>
<feature type="domain" description="DUF3381" evidence="12">
    <location>
        <begin position="234"/>
        <end position="342"/>
    </location>
</feature>
<reference evidence="13" key="2">
    <citation type="submission" date="2025-09" db="UniProtKB">
        <authorList>
            <consortium name="Ensembl"/>
        </authorList>
    </citation>
    <scope>IDENTIFICATION</scope>
</reference>
<keyword evidence="6 8" id="KW-0949">S-adenosyl-L-methionine</keyword>
<dbReference type="EC" id="2.1.1.-" evidence="8"/>
<dbReference type="InterPro" id="IPR028589">
    <property type="entry name" value="SPB1-like"/>
</dbReference>
<feature type="binding site" evidence="8">
    <location>
        <position position="56"/>
    </location>
    <ligand>
        <name>S-adenosyl-L-methionine</name>
        <dbReference type="ChEBI" id="CHEBI:59789"/>
    </ligand>
</feature>
<evidence type="ECO:0000259" key="10">
    <source>
        <dbReference type="Pfam" id="PF01728"/>
    </source>
</evidence>
<keyword evidence="3 8" id="KW-0698">rRNA processing</keyword>
<evidence type="ECO:0000259" key="12">
    <source>
        <dbReference type="Pfam" id="PF11861"/>
    </source>
</evidence>
<dbReference type="GO" id="GO:0008650">
    <property type="term" value="F:rRNA (uridine-2'-O-)-methyltransferase activity"/>
    <property type="evidence" value="ECO:0007669"/>
    <property type="project" value="TreeGrafter"/>
</dbReference>
<dbReference type="GO" id="GO:0030687">
    <property type="term" value="C:preribosome, large subunit precursor"/>
    <property type="evidence" value="ECO:0007669"/>
    <property type="project" value="TreeGrafter"/>
</dbReference>
<sequence>MGKKLKVGKTRKDKFYHLAKETGYRSRSSFKLIQLNRKFQFLQKARALVDLCAAPGGWLQVASKFMPVSSLIIGVDLVPIKSIPNVVALTEDITTEKCRQALRKELQTWKVDVVLNDGAPNVGANWVHDAFSQAHLTLMALKLACDFLAKGGTFVTKVFRSKDYQPLLWIFQQFFKKVQATKPQASRNESAEIFVICQGYLAPDKIDNKFFDPKHAFKEVEVQAKAIKDLVPLKKPKAEGYTDGDLTLYHTFSATAFLKADNPVDFLSKANEINFDNPELESHEATSDEVIECCRDIKVLGRKELRLLLNWRSKLRRYLAKKLKDEAKQLDEDIKKKKKLLKERRKQRERVALKMDLPGVSIADGNDSSMFSLVTINKAAALCEITKGDMKLADAMVEGEEDLYFSDDGDSDEVSLVSDLDDDDLDEIIEKQKEMAKDKAAKKKVSFNVEKEEEEEEEGSGLIVELEGKEEKRDRETSMWFSKVLLDELFVTLFVVSPAKGKKRKTPEEPDTAQPEGEEAGPSQEAGAEGDSDSYSDDDNSSDEDDEKSGLRCVFPPGKRARIMNAEGLALGCQIATSKKRSRDLVDGSFHRFASSEDQCEVPEWFVDDEKKHRNKPIPVTKEMVEEYKAKWKEINARPIKRVAEAKARKKRRMLKKMESAKKKAEAVVNTVDIGEREKMAQLKSIYKKAGLGKEKREVTYVVAKKGSGTKRVRRPGGVKGQFKVVDGRMKKDMRGMQRKDHRQQRTGTKGGQMRCWL</sequence>
<feature type="binding site" evidence="8">
    <location>
        <position position="92"/>
    </location>
    <ligand>
        <name>S-adenosyl-L-methionine</name>
        <dbReference type="ChEBI" id="CHEBI:59789"/>
    </ligand>
</feature>
<feature type="domain" description="Ribosomal RNA methyltransferase SPB1-like C-terminal" evidence="11">
    <location>
        <begin position="535"/>
        <end position="741"/>
    </location>
</feature>
<keyword evidence="2 8" id="KW-0690">Ribosome biogenesis</keyword>
<feature type="active site" description="Proton acceptor" evidence="8">
    <location>
        <position position="157"/>
    </location>
</feature>
<dbReference type="InterPro" id="IPR024576">
    <property type="entry name" value="rRNA_MeTfrase_Spb1_DUF3381"/>
</dbReference>
<feature type="coiled-coil region" evidence="8">
    <location>
        <begin position="641"/>
        <end position="668"/>
    </location>
</feature>
<dbReference type="HAMAP" id="MF_03163">
    <property type="entry name" value="RNA_methyltr_E_SPB1"/>
    <property type="match status" value="1"/>
</dbReference>
<evidence type="ECO:0000313" key="14">
    <source>
        <dbReference type="Proteomes" id="UP000694402"/>
    </source>
</evidence>
<evidence type="ECO:0000256" key="6">
    <source>
        <dbReference type="ARBA" id="ARBA00022691"/>
    </source>
</evidence>
<dbReference type="InterPro" id="IPR012920">
    <property type="entry name" value="rRNA_MeTfrase_SPB1-like_C"/>
</dbReference>
<dbReference type="SUPFAM" id="SSF53335">
    <property type="entry name" value="S-adenosyl-L-methionine-dependent methyltransferases"/>
    <property type="match status" value="1"/>
</dbReference>
<proteinExistence type="inferred from homology"/>
<feature type="compositionally biased region" description="Basic and acidic residues" evidence="9">
    <location>
        <begin position="727"/>
        <end position="739"/>
    </location>
</feature>
<dbReference type="FunFam" id="3.40.50.150:FF:000004">
    <property type="entry name" value="AdoMet-dependent rRNA methyltransferase SPB1"/>
    <property type="match status" value="1"/>
</dbReference>
<keyword evidence="7 8" id="KW-0539">Nucleus</keyword>
<evidence type="ECO:0000256" key="1">
    <source>
        <dbReference type="ARBA" id="ARBA00004604"/>
    </source>
</evidence>
<dbReference type="GO" id="GO:0016435">
    <property type="term" value="F:rRNA (guanine) methyltransferase activity"/>
    <property type="evidence" value="ECO:0007669"/>
    <property type="project" value="TreeGrafter"/>
</dbReference>
<dbReference type="Pfam" id="PF07780">
    <property type="entry name" value="Spb1_C"/>
    <property type="match status" value="1"/>
</dbReference>
<dbReference type="InterPro" id="IPR029063">
    <property type="entry name" value="SAM-dependent_MTases_sf"/>
</dbReference>
<organism evidence="13 14">
    <name type="scientific">Oncorhynchus tshawytscha</name>
    <name type="common">Chinook salmon</name>
    <name type="synonym">Salmo tshawytscha</name>
    <dbReference type="NCBI Taxonomy" id="74940"/>
    <lineage>
        <taxon>Eukaryota</taxon>
        <taxon>Metazoa</taxon>
        <taxon>Chordata</taxon>
        <taxon>Craniata</taxon>
        <taxon>Vertebrata</taxon>
        <taxon>Euteleostomi</taxon>
        <taxon>Actinopterygii</taxon>
        <taxon>Neopterygii</taxon>
        <taxon>Teleostei</taxon>
        <taxon>Protacanthopterygii</taxon>
        <taxon>Salmoniformes</taxon>
        <taxon>Salmonidae</taxon>
        <taxon>Salmoninae</taxon>
        <taxon>Oncorhynchus</taxon>
    </lineage>
</organism>
<dbReference type="InterPro" id="IPR050082">
    <property type="entry name" value="RNA_methyltr_RlmE"/>
</dbReference>
<comment type="subunit">
    <text evidence="8">Interacts with NIP7.</text>
</comment>
<dbReference type="PANTHER" id="PTHR10920:SF13">
    <property type="entry name" value="PRE-RRNA 2'-O-RIBOSE RNA METHYLTRANSFERASE FTSJ3"/>
    <property type="match status" value="1"/>
</dbReference>
<dbReference type="GO" id="GO:0000463">
    <property type="term" value="P:maturation of LSU-rRNA from tricistronic rRNA transcript (SSU-rRNA, 5.8S rRNA, LSU-rRNA)"/>
    <property type="evidence" value="ECO:0007669"/>
    <property type="project" value="TreeGrafter"/>
</dbReference>
<feature type="region of interest" description="Disordered" evidence="9">
    <location>
        <begin position="727"/>
        <end position="758"/>
    </location>
</feature>
<feature type="region of interest" description="Disordered" evidence="9">
    <location>
        <begin position="500"/>
        <end position="554"/>
    </location>
</feature>
<dbReference type="GeneTree" id="ENSGT00550000075004"/>
<accession>A0A8C8BZL9</accession>
<dbReference type="GO" id="GO:0005730">
    <property type="term" value="C:nucleolus"/>
    <property type="evidence" value="ECO:0007669"/>
    <property type="project" value="UniProtKB-SubCell"/>
</dbReference>
<dbReference type="Proteomes" id="UP000694402">
    <property type="component" value="Unassembled WGS sequence"/>
</dbReference>
<comment type="subcellular location">
    <subcellularLocation>
        <location evidence="1 8">Nucleus</location>
        <location evidence="1 8">Nucleolus</location>
    </subcellularLocation>
</comment>
<dbReference type="GO" id="GO:0030688">
    <property type="term" value="C:preribosome, small subunit precursor"/>
    <property type="evidence" value="ECO:0007669"/>
    <property type="project" value="UniProtKB-UniRule"/>
</dbReference>
<feature type="domain" description="Ribosomal RNA methyltransferase FtsJ" evidence="10">
    <location>
        <begin position="24"/>
        <end position="200"/>
    </location>
</feature>
<feature type="binding site" evidence="8">
    <location>
        <position position="58"/>
    </location>
    <ligand>
        <name>S-adenosyl-L-methionine</name>
        <dbReference type="ChEBI" id="CHEBI:59789"/>
    </ligand>
</feature>
<dbReference type="Pfam" id="PF11861">
    <property type="entry name" value="DUF3381"/>
    <property type="match status" value="1"/>
</dbReference>
<evidence type="ECO:0000313" key="13">
    <source>
        <dbReference type="Ensembl" id="ENSOTSP00005004573.1"/>
    </source>
</evidence>
<keyword evidence="5 8" id="KW-0808">Transferase</keyword>
<reference evidence="13" key="1">
    <citation type="submission" date="2025-08" db="UniProtKB">
        <authorList>
            <consortium name="Ensembl"/>
        </authorList>
    </citation>
    <scope>IDENTIFICATION</scope>
</reference>
<keyword evidence="8" id="KW-0175">Coiled coil</keyword>
<evidence type="ECO:0000256" key="3">
    <source>
        <dbReference type="ARBA" id="ARBA00022552"/>
    </source>
</evidence>
<dbReference type="InterPro" id="IPR002877">
    <property type="entry name" value="RNA_MeTrfase_FtsJ_dom"/>
</dbReference>
<evidence type="ECO:0000256" key="8">
    <source>
        <dbReference type="HAMAP-Rule" id="MF_03163"/>
    </source>
</evidence>
<protein>
    <recommendedName>
        <fullName evidence="8">pre-rRNA processing protein FTSJ3</fullName>
        <ecNumber evidence="8">2.1.1.-</ecNumber>
    </recommendedName>
    <alternativeName>
        <fullName evidence="8">2'-O-ribose RNA methyltransferase SPB1 homolog</fullName>
    </alternativeName>
    <alternativeName>
        <fullName evidence="8">Protein ftsJ homolog 3</fullName>
    </alternativeName>
    <alternativeName>
        <fullName evidence="8">Putative rRNA methyltransferase 3</fullName>
    </alternativeName>
</protein>
<evidence type="ECO:0000256" key="5">
    <source>
        <dbReference type="ARBA" id="ARBA00022679"/>
    </source>
</evidence>
<comment type="function">
    <text evidence="8">Probable methyltransferase involved in the processing of the 34S pre-rRNA to 18S rRNA and in 40S ribosomal subunit formation.</text>
</comment>
<dbReference type="AlphaFoldDB" id="A0A8C8BZL9"/>